<protein>
    <submittedName>
        <fullName evidence="5">Calcineurin-like phosphoesterase family protein</fullName>
    </submittedName>
</protein>
<comment type="caution">
    <text evidence="5">The sequence shown here is derived from an EMBL/GenBank/DDBJ whole genome shotgun (WGS) entry which is preliminary data.</text>
</comment>
<keyword evidence="3" id="KW-0732">Signal</keyword>
<accession>A0A560FBW1</accession>
<keyword evidence="1" id="KW-0378">Hydrolase</keyword>
<dbReference type="PANTHER" id="PTHR10340:SF57">
    <property type="entry name" value="METALLOPHOS DOMAIN-CONTAINING PROTEIN"/>
    <property type="match status" value="1"/>
</dbReference>
<proteinExistence type="predicted"/>
<dbReference type="InterPro" id="IPR029052">
    <property type="entry name" value="Metallo-depent_PP-like"/>
</dbReference>
<dbReference type="Pfam" id="PF00149">
    <property type="entry name" value="Metallophos"/>
    <property type="match status" value="1"/>
</dbReference>
<feature type="domain" description="Calcineurin-like phosphoesterase" evidence="4">
    <location>
        <begin position="36"/>
        <end position="345"/>
    </location>
</feature>
<evidence type="ECO:0000313" key="6">
    <source>
        <dbReference type="Proteomes" id="UP000319859"/>
    </source>
</evidence>
<evidence type="ECO:0000313" key="5">
    <source>
        <dbReference type="EMBL" id="TWB19098.1"/>
    </source>
</evidence>
<dbReference type="AlphaFoldDB" id="A0A560FBW1"/>
<feature type="chain" id="PRO_5022012354" evidence="3">
    <location>
        <begin position="20"/>
        <end position="488"/>
    </location>
</feature>
<organism evidence="5 6">
    <name type="scientific">Nitrospirillum amazonense</name>
    <dbReference type="NCBI Taxonomy" id="28077"/>
    <lineage>
        <taxon>Bacteria</taxon>
        <taxon>Pseudomonadati</taxon>
        <taxon>Pseudomonadota</taxon>
        <taxon>Alphaproteobacteria</taxon>
        <taxon>Rhodospirillales</taxon>
        <taxon>Azospirillaceae</taxon>
        <taxon>Nitrospirillum</taxon>
    </lineage>
</organism>
<keyword evidence="2" id="KW-0325">Glycoprotein</keyword>
<evidence type="ECO:0000256" key="2">
    <source>
        <dbReference type="ARBA" id="ARBA00023180"/>
    </source>
</evidence>
<sequence length="488" mass="52099">MAVVVAMGLSLLGAAGARATQAGTTKPVGAMGESAPFLIVSDMHFNPLDDASLAARLDAAPTKDWPAILDGTAGRRLSPFGRDSNWFVLRSALNAMRQAQPHPAYVLHTGDMLAHDFRDTFEAALPAHKGDEAAYRAFTLKTITTLLETLRRTFPGVPVLTALGNNDSYCGDYAVQPNGLFLGDTLPLLTQGFGRTLNGRADQAGIGRDWRQAGNYVIPHPTLKGVRILSFDTVMLTRKYKNSCGRPDDTPQDTTLGWLHQALADARAAGDSVWLITHVVPGVDGFATANNWSKAAKAAVAAGQPIPACTAPVELFAPGMEARFEAELAQYHDIIKVLFAGHIHMDDLRLVGPPGAGVPVLVTPAVSPVYQQSPSFKLGQAAPDGSVAHLTTYYLSNLSDHPSVKTARWVPEYDTAQAWGAKSLTPDALRAIIAHIRDSGPARALYRSIYSVARPQASAMVPDNQALYLCALDNTLADAYTRCACPAP</sequence>
<reference evidence="5 6" key="1">
    <citation type="submission" date="2019-06" db="EMBL/GenBank/DDBJ databases">
        <title>Genomic Encyclopedia of Type Strains, Phase IV (KMG-V): Genome sequencing to study the core and pangenomes of soil and plant-associated prokaryotes.</title>
        <authorList>
            <person name="Whitman W."/>
        </authorList>
    </citation>
    <scope>NUCLEOTIDE SEQUENCE [LARGE SCALE GENOMIC DNA]</scope>
    <source>
        <strain evidence="5 6">BR 11880</strain>
    </source>
</reference>
<dbReference type="EMBL" id="VITN01000008">
    <property type="protein sequence ID" value="TWB19098.1"/>
    <property type="molecule type" value="Genomic_DNA"/>
</dbReference>
<dbReference type="PANTHER" id="PTHR10340">
    <property type="entry name" value="SPHINGOMYELIN PHOSPHODIESTERASE"/>
    <property type="match status" value="1"/>
</dbReference>
<dbReference type="InterPro" id="IPR004843">
    <property type="entry name" value="Calcineurin-like_PHP"/>
</dbReference>
<dbReference type="GO" id="GO:0016787">
    <property type="term" value="F:hydrolase activity"/>
    <property type="evidence" value="ECO:0007669"/>
    <property type="project" value="UniProtKB-KW"/>
</dbReference>
<evidence type="ECO:0000259" key="4">
    <source>
        <dbReference type="Pfam" id="PF00149"/>
    </source>
</evidence>
<dbReference type="Proteomes" id="UP000319859">
    <property type="component" value="Unassembled WGS sequence"/>
</dbReference>
<evidence type="ECO:0000256" key="3">
    <source>
        <dbReference type="SAM" id="SignalP"/>
    </source>
</evidence>
<name>A0A560FBW1_9PROT</name>
<feature type="signal peptide" evidence="3">
    <location>
        <begin position="1"/>
        <end position="19"/>
    </location>
</feature>
<gene>
    <name evidence="5" type="ORF">FBZ89_108155</name>
</gene>
<dbReference type="SUPFAM" id="SSF56300">
    <property type="entry name" value="Metallo-dependent phosphatases"/>
    <property type="match status" value="1"/>
</dbReference>
<evidence type="ECO:0000256" key="1">
    <source>
        <dbReference type="ARBA" id="ARBA00022801"/>
    </source>
</evidence>
<dbReference type="Gene3D" id="3.60.21.10">
    <property type="match status" value="1"/>
</dbReference>